<sequence>MTSEPVPRLGFGATSTTTRARCHKRPFAPFLSQTTASCIDDPRHTLPTTTTRHDETSPRRRLAASISYTIAGPPAVRGWAGGMARQNTPTPTPAHTHTHIQRERERERERERQKREKEREREREMRKREQAWQNTVGGLAILLFLHP</sequence>
<dbReference type="Proteomes" id="UP001600064">
    <property type="component" value="Unassembled WGS sequence"/>
</dbReference>
<proteinExistence type="predicted"/>
<accession>A0ABR4D8L0</accession>
<feature type="region of interest" description="Disordered" evidence="1">
    <location>
        <begin position="75"/>
        <end position="130"/>
    </location>
</feature>
<organism evidence="2 3">
    <name type="scientific">Remersonia thermophila</name>
    <dbReference type="NCBI Taxonomy" id="72144"/>
    <lineage>
        <taxon>Eukaryota</taxon>
        <taxon>Fungi</taxon>
        <taxon>Dikarya</taxon>
        <taxon>Ascomycota</taxon>
        <taxon>Pezizomycotina</taxon>
        <taxon>Sordariomycetes</taxon>
        <taxon>Sordariomycetidae</taxon>
        <taxon>Sordariales</taxon>
        <taxon>Sordariales incertae sedis</taxon>
        <taxon>Remersonia</taxon>
    </lineage>
</organism>
<keyword evidence="3" id="KW-1185">Reference proteome</keyword>
<evidence type="ECO:0000313" key="2">
    <source>
        <dbReference type="EMBL" id="KAL2266430.1"/>
    </source>
</evidence>
<comment type="caution">
    <text evidence="2">The sequence shown here is derived from an EMBL/GenBank/DDBJ whole genome shotgun (WGS) entry which is preliminary data.</text>
</comment>
<reference evidence="2 3" key="1">
    <citation type="journal article" date="2024" name="Commun. Biol.">
        <title>Comparative genomic analysis of thermophilic fungi reveals convergent evolutionary adaptations and gene losses.</title>
        <authorList>
            <person name="Steindorff A.S."/>
            <person name="Aguilar-Pontes M.V."/>
            <person name="Robinson A.J."/>
            <person name="Andreopoulos B."/>
            <person name="LaButti K."/>
            <person name="Kuo A."/>
            <person name="Mondo S."/>
            <person name="Riley R."/>
            <person name="Otillar R."/>
            <person name="Haridas S."/>
            <person name="Lipzen A."/>
            <person name="Grimwood J."/>
            <person name="Schmutz J."/>
            <person name="Clum A."/>
            <person name="Reid I.D."/>
            <person name="Moisan M.C."/>
            <person name="Butler G."/>
            <person name="Nguyen T.T.M."/>
            <person name="Dewar K."/>
            <person name="Conant G."/>
            <person name="Drula E."/>
            <person name="Henrissat B."/>
            <person name="Hansel C."/>
            <person name="Singer S."/>
            <person name="Hutchinson M.I."/>
            <person name="de Vries R.P."/>
            <person name="Natvig D.O."/>
            <person name="Powell A.J."/>
            <person name="Tsang A."/>
            <person name="Grigoriev I.V."/>
        </authorList>
    </citation>
    <scope>NUCLEOTIDE SEQUENCE [LARGE SCALE GENOMIC DNA]</scope>
    <source>
        <strain evidence="2 3">ATCC 22073</strain>
    </source>
</reference>
<protein>
    <submittedName>
        <fullName evidence="2">Uncharacterized protein</fullName>
    </submittedName>
</protein>
<name>A0ABR4D8L0_9PEZI</name>
<dbReference type="GeneID" id="98127064"/>
<evidence type="ECO:0000313" key="3">
    <source>
        <dbReference type="Proteomes" id="UP001600064"/>
    </source>
</evidence>
<dbReference type="EMBL" id="JAZGUE010000005">
    <property type="protein sequence ID" value="KAL2266430.1"/>
    <property type="molecule type" value="Genomic_DNA"/>
</dbReference>
<evidence type="ECO:0000256" key="1">
    <source>
        <dbReference type="SAM" id="MobiDB-lite"/>
    </source>
</evidence>
<feature type="region of interest" description="Disordered" evidence="1">
    <location>
        <begin position="38"/>
        <end position="60"/>
    </location>
</feature>
<feature type="compositionally biased region" description="Basic and acidic residues" evidence="1">
    <location>
        <begin position="100"/>
        <end position="130"/>
    </location>
</feature>
<gene>
    <name evidence="2" type="ORF">VTJ83DRAFT_5782</name>
</gene>
<dbReference type="RefSeq" id="XP_070865157.1">
    <property type="nucleotide sequence ID" value="XM_071012420.1"/>
</dbReference>